<dbReference type="Pfam" id="PF02518">
    <property type="entry name" value="HATPase_c"/>
    <property type="match status" value="1"/>
</dbReference>
<feature type="domain" description="PAS" evidence="7">
    <location>
        <begin position="6"/>
        <end position="76"/>
    </location>
</feature>
<dbReference type="SUPFAM" id="SSF47384">
    <property type="entry name" value="Homodimeric domain of signal transducing histidine kinase"/>
    <property type="match status" value="1"/>
</dbReference>
<dbReference type="InterPro" id="IPR052162">
    <property type="entry name" value="Sensor_kinase/Photoreceptor"/>
</dbReference>
<dbReference type="InterPro" id="IPR036890">
    <property type="entry name" value="HATPase_C_sf"/>
</dbReference>
<dbReference type="InterPro" id="IPR001610">
    <property type="entry name" value="PAC"/>
</dbReference>
<evidence type="ECO:0000259" key="8">
    <source>
        <dbReference type="PROSITE" id="PS50113"/>
    </source>
</evidence>
<dbReference type="Gene3D" id="1.10.287.130">
    <property type="match status" value="1"/>
</dbReference>
<evidence type="ECO:0000313" key="10">
    <source>
        <dbReference type="Proteomes" id="UP000563094"/>
    </source>
</evidence>
<dbReference type="GO" id="GO:0000155">
    <property type="term" value="F:phosphorelay sensor kinase activity"/>
    <property type="evidence" value="ECO:0007669"/>
    <property type="project" value="InterPro"/>
</dbReference>
<protein>
    <recommendedName>
        <fullName evidence="2">histidine kinase</fullName>
        <ecNumber evidence="2">2.7.13.3</ecNumber>
    </recommendedName>
</protein>
<dbReference type="PROSITE" id="PS50109">
    <property type="entry name" value="HIS_KIN"/>
    <property type="match status" value="1"/>
</dbReference>
<dbReference type="RefSeq" id="WP_182511143.1">
    <property type="nucleotide sequence ID" value="NZ_JACJIQ010000001.1"/>
</dbReference>
<dbReference type="InterPro" id="IPR029016">
    <property type="entry name" value="GAF-like_dom_sf"/>
</dbReference>
<dbReference type="InterPro" id="IPR000014">
    <property type="entry name" value="PAS"/>
</dbReference>
<organism evidence="9 10">
    <name type="scientific">Rufibacter quisquiliarum</name>
    <dbReference type="NCBI Taxonomy" id="1549639"/>
    <lineage>
        <taxon>Bacteria</taxon>
        <taxon>Pseudomonadati</taxon>
        <taxon>Bacteroidota</taxon>
        <taxon>Cytophagia</taxon>
        <taxon>Cytophagales</taxon>
        <taxon>Hymenobacteraceae</taxon>
        <taxon>Rufibacter</taxon>
    </lineage>
</organism>
<dbReference type="CDD" id="cd00075">
    <property type="entry name" value="HATPase"/>
    <property type="match status" value="1"/>
</dbReference>
<keyword evidence="10" id="KW-1185">Reference proteome</keyword>
<dbReference type="InterPro" id="IPR003018">
    <property type="entry name" value="GAF"/>
</dbReference>
<feature type="domain" description="PAS" evidence="7">
    <location>
        <begin position="377"/>
        <end position="447"/>
    </location>
</feature>
<dbReference type="SUPFAM" id="SSF55785">
    <property type="entry name" value="PYP-like sensor domain (PAS domain)"/>
    <property type="match status" value="5"/>
</dbReference>
<evidence type="ECO:0000256" key="3">
    <source>
        <dbReference type="ARBA" id="ARBA00022553"/>
    </source>
</evidence>
<dbReference type="Proteomes" id="UP000563094">
    <property type="component" value="Unassembled WGS sequence"/>
</dbReference>
<dbReference type="Pfam" id="PF00989">
    <property type="entry name" value="PAS"/>
    <property type="match status" value="1"/>
</dbReference>
<dbReference type="InterPro" id="IPR003661">
    <property type="entry name" value="HisK_dim/P_dom"/>
</dbReference>
<dbReference type="InterPro" id="IPR013655">
    <property type="entry name" value="PAS_fold_3"/>
</dbReference>
<dbReference type="InterPro" id="IPR005467">
    <property type="entry name" value="His_kinase_dom"/>
</dbReference>
<dbReference type="PANTHER" id="PTHR43304">
    <property type="entry name" value="PHYTOCHROME-LIKE PROTEIN CPH1"/>
    <property type="match status" value="1"/>
</dbReference>
<dbReference type="EC" id="2.7.13.3" evidence="2"/>
<dbReference type="SUPFAM" id="SSF55781">
    <property type="entry name" value="GAF domain-like"/>
    <property type="match status" value="1"/>
</dbReference>
<dbReference type="PRINTS" id="PR00344">
    <property type="entry name" value="BCTRLSENSOR"/>
</dbReference>
<dbReference type="PROSITE" id="PS50112">
    <property type="entry name" value="PAS"/>
    <property type="match status" value="5"/>
</dbReference>
<dbReference type="Gene3D" id="3.30.565.10">
    <property type="entry name" value="Histidine kinase-like ATPase, C-terminal domain"/>
    <property type="match status" value="1"/>
</dbReference>
<dbReference type="NCBIfam" id="TIGR00229">
    <property type="entry name" value="sensory_box"/>
    <property type="match status" value="5"/>
</dbReference>
<evidence type="ECO:0000256" key="4">
    <source>
        <dbReference type="ARBA" id="ARBA00022679"/>
    </source>
</evidence>
<dbReference type="InterPro" id="IPR013656">
    <property type="entry name" value="PAS_4"/>
</dbReference>
<dbReference type="Pfam" id="PF13185">
    <property type="entry name" value="GAF_2"/>
    <property type="match status" value="1"/>
</dbReference>
<dbReference type="InterPro" id="IPR036097">
    <property type="entry name" value="HisK_dim/P_sf"/>
</dbReference>
<evidence type="ECO:0000259" key="7">
    <source>
        <dbReference type="PROSITE" id="PS50112"/>
    </source>
</evidence>
<feature type="domain" description="PAC" evidence="8">
    <location>
        <begin position="201"/>
        <end position="252"/>
    </location>
</feature>
<evidence type="ECO:0000256" key="2">
    <source>
        <dbReference type="ARBA" id="ARBA00012438"/>
    </source>
</evidence>
<dbReference type="SMART" id="SM00387">
    <property type="entry name" value="HATPase_c"/>
    <property type="match status" value="1"/>
</dbReference>
<dbReference type="EMBL" id="JACJIQ010000001">
    <property type="protein sequence ID" value="MBA9075359.1"/>
    <property type="molecule type" value="Genomic_DNA"/>
</dbReference>
<dbReference type="CDD" id="cd00130">
    <property type="entry name" value="PAS"/>
    <property type="match status" value="5"/>
</dbReference>
<feature type="domain" description="Histidine kinase" evidence="6">
    <location>
        <begin position="806"/>
        <end position="1018"/>
    </location>
</feature>
<dbReference type="SUPFAM" id="SSF55874">
    <property type="entry name" value="ATPase domain of HSP90 chaperone/DNA topoisomerase II/histidine kinase"/>
    <property type="match status" value="1"/>
</dbReference>
<gene>
    <name evidence="9" type="ORF">FHS90_000056</name>
</gene>
<dbReference type="PROSITE" id="PS50113">
    <property type="entry name" value="PAC"/>
    <property type="match status" value="2"/>
</dbReference>
<feature type="domain" description="PAS" evidence="7">
    <location>
        <begin position="659"/>
        <end position="731"/>
    </location>
</feature>
<evidence type="ECO:0000313" key="9">
    <source>
        <dbReference type="EMBL" id="MBA9075359.1"/>
    </source>
</evidence>
<evidence type="ECO:0000256" key="1">
    <source>
        <dbReference type="ARBA" id="ARBA00000085"/>
    </source>
</evidence>
<feature type="domain" description="PAS" evidence="7">
    <location>
        <begin position="253"/>
        <end position="323"/>
    </location>
</feature>
<dbReference type="InterPro" id="IPR035965">
    <property type="entry name" value="PAS-like_dom_sf"/>
</dbReference>
<dbReference type="SMART" id="SM00086">
    <property type="entry name" value="PAC"/>
    <property type="match status" value="3"/>
</dbReference>
<dbReference type="SMART" id="SM00091">
    <property type="entry name" value="PAS"/>
    <property type="match status" value="5"/>
</dbReference>
<keyword evidence="3" id="KW-0597">Phosphoprotein</keyword>
<feature type="domain" description="PAS" evidence="7">
    <location>
        <begin position="128"/>
        <end position="198"/>
    </location>
</feature>
<evidence type="ECO:0000256" key="5">
    <source>
        <dbReference type="ARBA" id="ARBA00022777"/>
    </source>
</evidence>
<keyword evidence="4" id="KW-0808">Transferase</keyword>
<dbReference type="Pfam" id="PF08447">
    <property type="entry name" value="PAS_3"/>
    <property type="match status" value="2"/>
</dbReference>
<evidence type="ECO:0000259" key="6">
    <source>
        <dbReference type="PROSITE" id="PS50109"/>
    </source>
</evidence>
<proteinExistence type="predicted"/>
<comment type="caution">
    <text evidence="9">The sequence shown here is derived from an EMBL/GenBank/DDBJ whole genome shotgun (WGS) entry which is preliminary data.</text>
</comment>
<dbReference type="Gene3D" id="3.30.450.20">
    <property type="entry name" value="PAS domain"/>
    <property type="match status" value="5"/>
</dbReference>
<dbReference type="Gene3D" id="3.30.450.40">
    <property type="match status" value="1"/>
</dbReference>
<comment type="catalytic activity">
    <reaction evidence="1">
        <text>ATP + protein L-histidine = ADP + protein N-phospho-L-histidine.</text>
        <dbReference type="EC" id="2.7.13.3"/>
    </reaction>
</comment>
<dbReference type="PANTHER" id="PTHR43304:SF1">
    <property type="entry name" value="PAC DOMAIN-CONTAINING PROTEIN"/>
    <property type="match status" value="1"/>
</dbReference>
<dbReference type="InterPro" id="IPR013767">
    <property type="entry name" value="PAS_fold"/>
</dbReference>
<dbReference type="SMART" id="SM00065">
    <property type="entry name" value="GAF"/>
    <property type="match status" value="1"/>
</dbReference>
<dbReference type="InterPro" id="IPR003594">
    <property type="entry name" value="HATPase_dom"/>
</dbReference>
<dbReference type="SMART" id="SM00388">
    <property type="entry name" value="HisKA"/>
    <property type="match status" value="1"/>
</dbReference>
<accession>A0A839GFA9</accession>
<dbReference type="InterPro" id="IPR000700">
    <property type="entry name" value="PAS-assoc_C"/>
</dbReference>
<keyword evidence="5" id="KW-0418">Kinase</keyword>
<sequence length="1018" mass="115353">MNNVSREGLLEKLMRYSLDMICVVNAEGKFVQVSDASKSILGYGQEELIGASYLQLVVPKDREKTLAIAKTILKGANVTGFENRYLHKTGKEVPLFWSAYWSEEDNTMFCVARDATQLKQAQAKEKEKEAFFEALVENSSDMMVVLDREGNYVFVGGSYVRIMGYPAEYLIGKNVLEFIHPGDAPAIQEKLVELQGKDIVTASEFRYRNASGEWKWLESMASNQLLNPAVQGLVVNSRDVTERKLSQQRLRQSEQLYKCLFNNNPDAILLEDVNGLVTDVNQAQLAISGLPASAMLHQPFTDFLPASVVDICSRYFEQALLGSTVRFDLEIPFSGKGAKVMDITKFPILVDGKVEGVFSIAKDITPIVRAYETIQRQAARQKIILESITDAFFALDENWCFTYANSEFERLVQVKSEEIIGKSFWSYFPKEVLGQSFPEFYKAIKSGEAICYELYHQSLKVWLAVKAYPSEEGLSVYLNDITSQKQIEEQEALGKRVLELNATAGSTLEEVVNHYLVGLEEQRADMLTSVLYLENGQLFNLASPSLPKAYLDAIEGVKIGPTVGSCGTAAYQKERVIVSDLEQDPLWVDYREAALQNGLKSCWSLPIFGYNHRVLGTFAIYHRQVREPSAEELNAIEKARDLLQLIIENKLTEAELKLSNERYDLAASATSEAIYDIDRVYKKVYWGEGFEKIFGFNRATLKNSESVWVENLHPEDREKITASFNLALESPDVFHWQAEYRFRKADGQISQVADHARILRDKNHRSIRVIGSMQDISTRKRYEIERENLIEELQGRNNALQQFTHIVSHNLRAPVANIMGLTEMFQHPNLTEQTRAAINEKMRTAAQNLDTVIRDLNQILSIRGSIGGIKESINFREKVEKVLEPLQLELARHRVKLQMNFQEAPSIYTVGSYLYSILHNLITNAIKYRQPGQETLIEISTRLQGDYVVLTVKDNGLGFDVEKQGKKLFGLYNRFHSHIEGRGVGLFLVKTQAEALGGKVTVQSKVQEGSTFEVYLKR</sequence>
<reference evidence="9 10" key="1">
    <citation type="submission" date="2020-08" db="EMBL/GenBank/DDBJ databases">
        <title>Genomic Encyclopedia of Type Strains, Phase IV (KMG-IV): sequencing the most valuable type-strain genomes for metagenomic binning, comparative biology and taxonomic classification.</title>
        <authorList>
            <person name="Goeker M."/>
        </authorList>
    </citation>
    <scope>NUCLEOTIDE SEQUENCE [LARGE SCALE GENOMIC DNA]</scope>
    <source>
        <strain evidence="9 10">DSM 29854</strain>
    </source>
</reference>
<dbReference type="Pfam" id="PF08448">
    <property type="entry name" value="PAS_4"/>
    <property type="match status" value="2"/>
</dbReference>
<dbReference type="GO" id="GO:0006355">
    <property type="term" value="P:regulation of DNA-templated transcription"/>
    <property type="evidence" value="ECO:0007669"/>
    <property type="project" value="InterPro"/>
</dbReference>
<dbReference type="CDD" id="cd00082">
    <property type="entry name" value="HisKA"/>
    <property type="match status" value="1"/>
</dbReference>
<name>A0A839GFA9_9BACT</name>
<dbReference type="AlphaFoldDB" id="A0A839GFA9"/>
<dbReference type="InterPro" id="IPR004358">
    <property type="entry name" value="Sig_transdc_His_kin-like_C"/>
</dbReference>
<feature type="domain" description="PAC" evidence="8">
    <location>
        <begin position="736"/>
        <end position="788"/>
    </location>
</feature>